<feature type="domain" description="Acyl-CoA thioesterase-like N-terminal HotDog" evidence="2">
    <location>
        <begin position="64"/>
        <end position="144"/>
    </location>
</feature>
<dbReference type="InterPro" id="IPR049450">
    <property type="entry name" value="ACOT8-like_C"/>
</dbReference>
<evidence type="ECO:0000313" key="5">
    <source>
        <dbReference type="Proteomes" id="UP000321595"/>
    </source>
</evidence>
<evidence type="ECO:0000259" key="3">
    <source>
        <dbReference type="Pfam" id="PF20789"/>
    </source>
</evidence>
<dbReference type="Pfam" id="PF13622">
    <property type="entry name" value="4HBT_3"/>
    <property type="match status" value="1"/>
</dbReference>
<protein>
    <submittedName>
        <fullName evidence="4">Thioesterase family protein</fullName>
    </submittedName>
</protein>
<feature type="domain" description="Acyl-CoA thioesterase-like C-terminal" evidence="3">
    <location>
        <begin position="164"/>
        <end position="304"/>
    </location>
</feature>
<name>A0A5B8XX71_9DELT</name>
<dbReference type="AlphaFoldDB" id="A0A5B8XX71"/>
<sequence>MRRGTLQTRSRLRPKLRQPKLQSQPLMPRRQERLQPQHHKESKMGVIFQINPTESPERFEISVPETWGQGRAVYGGLAGAYLMMGATAGVSGSARSATISFVGPLESGPATLKRRVLREGSSMTHLQTEIEQNGEVKTIGLFAFGEARKTGLDIVSEPLVLPAPDTLHTIDFGQGLAPEFTSHFEYKWSGDAFPLSGAAARAQGWVRSKSELEFLSPEAHSMPASILALIDAWPPAIWSALTFPARGSTATWSVAFTPDAHTTIASTEWFSYDAKTTFSQEGYADTEATFGDGQGRILAKSRQVFSEFSKASA</sequence>
<evidence type="ECO:0000313" key="4">
    <source>
        <dbReference type="EMBL" id="QED29787.1"/>
    </source>
</evidence>
<keyword evidence="5" id="KW-1185">Reference proteome</keyword>
<gene>
    <name evidence="4" type="ORF">FRD01_21645</name>
</gene>
<dbReference type="EMBL" id="CP042467">
    <property type="protein sequence ID" value="QED29787.1"/>
    <property type="molecule type" value="Genomic_DNA"/>
</dbReference>
<evidence type="ECO:0000256" key="1">
    <source>
        <dbReference type="SAM" id="MobiDB-lite"/>
    </source>
</evidence>
<dbReference type="Proteomes" id="UP000321595">
    <property type="component" value="Chromosome"/>
</dbReference>
<dbReference type="InterPro" id="IPR029069">
    <property type="entry name" value="HotDog_dom_sf"/>
</dbReference>
<dbReference type="Gene3D" id="2.40.160.210">
    <property type="entry name" value="Acyl-CoA thioesterase, double hotdog domain"/>
    <property type="match status" value="1"/>
</dbReference>
<dbReference type="KEGG" id="bbae:FRD01_21645"/>
<dbReference type="SUPFAM" id="SSF54637">
    <property type="entry name" value="Thioesterase/thiol ester dehydrase-isomerase"/>
    <property type="match status" value="2"/>
</dbReference>
<proteinExistence type="predicted"/>
<organism evidence="4 5">
    <name type="scientific">Microvenator marinus</name>
    <dbReference type="NCBI Taxonomy" id="2600177"/>
    <lineage>
        <taxon>Bacteria</taxon>
        <taxon>Deltaproteobacteria</taxon>
        <taxon>Bradymonadales</taxon>
        <taxon>Microvenatoraceae</taxon>
        <taxon>Microvenator</taxon>
    </lineage>
</organism>
<dbReference type="OrthoDB" id="4370297at2"/>
<dbReference type="InterPro" id="IPR042171">
    <property type="entry name" value="Acyl-CoA_hotdog"/>
</dbReference>
<feature type="compositionally biased region" description="Basic and acidic residues" evidence="1">
    <location>
        <begin position="29"/>
        <end position="42"/>
    </location>
</feature>
<dbReference type="Pfam" id="PF20789">
    <property type="entry name" value="4HBT_3C"/>
    <property type="match status" value="1"/>
</dbReference>
<reference evidence="4 5" key="1">
    <citation type="submission" date="2019-08" db="EMBL/GenBank/DDBJ databases">
        <authorList>
            <person name="Liang Q."/>
        </authorList>
    </citation>
    <scope>NUCLEOTIDE SEQUENCE [LARGE SCALE GENOMIC DNA]</scope>
    <source>
        <strain evidence="4 5">V1718</strain>
    </source>
</reference>
<accession>A0A5B8XX71</accession>
<dbReference type="InterPro" id="IPR049449">
    <property type="entry name" value="TesB_ACOT8-like_N"/>
</dbReference>
<evidence type="ECO:0000259" key="2">
    <source>
        <dbReference type="Pfam" id="PF13622"/>
    </source>
</evidence>
<feature type="region of interest" description="Disordered" evidence="1">
    <location>
        <begin position="1"/>
        <end position="42"/>
    </location>
</feature>